<dbReference type="PANTHER" id="PTHR11063:SF8">
    <property type="entry name" value="DELTA-1-PYRROLINE-5-CARBOXYLATE SYNTHASE"/>
    <property type="match status" value="1"/>
</dbReference>
<keyword evidence="10" id="KW-1185">Reference proteome</keyword>
<accession>A0ABS3VJG4</accession>
<dbReference type="PANTHER" id="PTHR11063">
    <property type="entry name" value="GLUTAMATE SEMIALDEHYDE DEHYDROGENASE"/>
    <property type="match status" value="1"/>
</dbReference>
<protein>
    <recommendedName>
        <fullName evidence="7">Gamma-glutamyl phosphate reductase</fullName>
        <shortName evidence="7">GPR</shortName>
        <ecNumber evidence="7">1.2.1.41</ecNumber>
    </recommendedName>
    <alternativeName>
        <fullName evidence="7">Glutamate-5-semialdehyde dehydrogenase</fullName>
    </alternativeName>
    <alternativeName>
        <fullName evidence="7">Glutamyl-gamma-semialdehyde dehydrogenase</fullName>
        <shortName evidence="7">GSA dehydrogenase</shortName>
    </alternativeName>
</protein>
<evidence type="ECO:0000256" key="4">
    <source>
        <dbReference type="ARBA" id="ARBA00022857"/>
    </source>
</evidence>
<dbReference type="RefSeq" id="WP_208810799.1">
    <property type="nucleotide sequence ID" value="NZ_WVUH01000003.1"/>
</dbReference>
<dbReference type="InterPro" id="IPR016163">
    <property type="entry name" value="Ald_DH_C"/>
</dbReference>
<comment type="caution">
    <text evidence="9">The sequence shown here is derived from an EMBL/GenBank/DDBJ whole genome shotgun (WGS) entry which is preliminary data.</text>
</comment>
<dbReference type="PROSITE" id="PS01223">
    <property type="entry name" value="PROA"/>
    <property type="match status" value="1"/>
</dbReference>
<dbReference type="CDD" id="cd07079">
    <property type="entry name" value="ALDH_F18-19_ProA-GPR"/>
    <property type="match status" value="1"/>
</dbReference>
<dbReference type="GO" id="GO:0004350">
    <property type="term" value="F:glutamate-5-semialdehyde dehydrogenase activity"/>
    <property type="evidence" value="ECO:0007669"/>
    <property type="project" value="UniProtKB-EC"/>
</dbReference>
<dbReference type="InterPro" id="IPR012134">
    <property type="entry name" value="Glu-5-SA_DH"/>
</dbReference>
<dbReference type="EC" id="1.2.1.41" evidence="7"/>
<proteinExistence type="inferred from homology"/>
<evidence type="ECO:0000313" key="9">
    <source>
        <dbReference type="EMBL" id="MBO4204637.1"/>
    </source>
</evidence>
<evidence type="ECO:0000256" key="1">
    <source>
        <dbReference type="ARBA" id="ARBA00004985"/>
    </source>
</evidence>
<evidence type="ECO:0000256" key="3">
    <source>
        <dbReference type="ARBA" id="ARBA00022650"/>
    </source>
</evidence>
<dbReference type="Gene3D" id="3.40.309.10">
    <property type="entry name" value="Aldehyde Dehydrogenase, Chain A, domain 2"/>
    <property type="match status" value="1"/>
</dbReference>
<sequence>MNDPAIDQLLSAARAALRAAPPVGDEAYLRFARSVGALVRHRWSEIVRANEVDLAAGHGRGLPEPLLHRMRLTGAHRDRVAELAGTVQRELVAATRPGPVFQGLGGATARQVPRPLGVVLMIYEARPTVTVDGTLLPVCAGNAVLLRGGTEIAATNAALGAVFDTALAESGLPAGLVQVLTDVDRAGLRHLLRRDDAIDVLIPRGSPSLVDACRISSRIPMIVGGGGVNHQYVHRSADPDLAVRLVLDGKLPEPEGCTALEMVLLDDAVADAFLDRLARRVAEPDVARLALRVDTTLADRLPAGLRAGLDVRPLTDADDGREFLDTTLAVRTVSGLEQAVAHIDRYGSGHTEGIVTGDPRVADEFCRRVDAAALVVNGSVRLHDGPTLGLGTEIVIATGRLHVRGPVTLRSLTTRSWRVEGNGVTRFRAA</sequence>
<dbReference type="HAMAP" id="MF_00412">
    <property type="entry name" value="ProA"/>
    <property type="match status" value="1"/>
</dbReference>
<evidence type="ECO:0000256" key="5">
    <source>
        <dbReference type="ARBA" id="ARBA00023002"/>
    </source>
</evidence>
<dbReference type="Gene3D" id="3.40.605.10">
    <property type="entry name" value="Aldehyde Dehydrogenase, Chain A, domain 1"/>
    <property type="match status" value="1"/>
</dbReference>
<comment type="subcellular location">
    <subcellularLocation>
        <location evidence="7">Cytoplasm</location>
    </subcellularLocation>
</comment>
<comment type="pathway">
    <text evidence="1 7">Amino-acid biosynthesis; L-proline biosynthesis; L-glutamate 5-semialdehyde from L-glutamate: step 2/2.</text>
</comment>
<comment type="function">
    <text evidence="7">Catalyzes the NADPH-dependent reduction of L-glutamate 5-phosphate into L-glutamate 5-semialdehyde and phosphate. The product spontaneously undergoes cyclization to form 1-pyrroline-5-carboxylate.</text>
</comment>
<feature type="domain" description="Aldehyde dehydrogenase" evidence="8">
    <location>
        <begin position="105"/>
        <end position="286"/>
    </location>
</feature>
<evidence type="ECO:0000256" key="6">
    <source>
        <dbReference type="ARBA" id="ARBA00049024"/>
    </source>
</evidence>
<dbReference type="PIRSF" id="PIRSF000151">
    <property type="entry name" value="GPR"/>
    <property type="match status" value="1"/>
</dbReference>
<dbReference type="SUPFAM" id="SSF53720">
    <property type="entry name" value="ALDH-like"/>
    <property type="match status" value="1"/>
</dbReference>
<dbReference type="InterPro" id="IPR016162">
    <property type="entry name" value="Ald_DH_N"/>
</dbReference>
<keyword evidence="7" id="KW-0963">Cytoplasm</keyword>
<gene>
    <name evidence="7" type="primary">proA</name>
    <name evidence="9" type="ORF">GSF22_01215</name>
</gene>
<dbReference type="InterPro" id="IPR020593">
    <property type="entry name" value="G-glutamylP_reductase_CS"/>
</dbReference>
<dbReference type="InterPro" id="IPR015590">
    <property type="entry name" value="Aldehyde_DH_dom"/>
</dbReference>
<comment type="similarity">
    <text evidence="7">Belongs to the gamma-glutamyl phosphate reductase family.</text>
</comment>
<evidence type="ECO:0000256" key="7">
    <source>
        <dbReference type="HAMAP-Rule" id="MF_00412"/>
    </source>
</evidence>
<name>A0ABS3VJG4_MICEH</name>
<keyword evidence="5 7" id="KW-0560">Oxidoreductase</keyword>
<dbReference type="EMBL" id="WVUH01000003">
    <property type="protein sequence ID" value="MBO4204637.1"/>
    <property type="molecule type" value="Genomic_DNA"/>
</dbReference>
<dbReference type="NCBIfam" id="NF001221">
    <property type="entry name" value="PRK00197.1"/>
    <property type="match status" value="1"/>
</dbReference>
<comment type="catalytic activity">
    <reaction evidence="6 7">
        <text>L-glutamate 5-semialdehyde + phosphate + NADP(+) = L-glutamyl 5-phosphate + NADPH + H(+)</text>
        <dbReference type="Rhea" id="RHEA:19541"/>
        <dbReference type="ChEBI" id="CHEBI:15378"/>
        <dbReference type="ChEBI" id="CHEBI:43474"/>
        <dbReference type="ChEBI" id="CHEBI:57783"/>
        <dbReference type="ChEBI" id="CHEBI:58066"/>
        <dbReference type="ChEBI" id="CHEBI:58274"/>
        <dbReference type="ChEBI" id="CHEBI:58349"/>
        <dbReference type="EC" id="1.2.1.41"/>
    </reaction>
</comment>
<dbReference type="Pfam" id="PF00171">
    <property type="entry name" value="Aldedh"/>
    <property type="match status" value="1"/>
</dbReference>
<reference evidence="9 10" key="1">
    <citation type="submission" date="2019-12" db="EMBL/GenBank/DDBJ databases">
        <title>Whole genome sequencing of endophytic Actinobacterium Micromonospora sp. MPMI6T.</title>
        <authorList>
            <person name="Evv R."/>
            <person name="Podile A.R."/>
        </authorList>
    </citation>
    <scope>NUCLEOTIDE SEQUENCE [LARGE SCALE GENOMIC DNA]</scope>
    <source>
        <strain evidence="9 10">MPMI6</strain>
    </source>
</reference>
<organism evidence="9 10">
    <name type="scientific">Micromonospora echinofusca</name>
    <dbReference type="NCBI Taxonomy" id="47858"/>
    <lineage>
        <taxon>Bacteria</taxon>
        <taxon>Bacillati</taxon>
        <taxon>Actinomycetota</taxon>
        <taxon>Actinomycetes</taxon>
        <taxon>Micromonosporales</taxon>
        <taxon>Micromonosporaceae</taxon>
        <taxon>Micromonospora</taxon>
    </lineage>
</organism>
<evidence type="ECO:0000313" key="10">
    <source>
        <dbReference type="Proteomes" id="UP000823521"/>
    </source>
</evidence>
<keyword evidence="2 7" id="KW-0028">Amino-acid biosynthesis</keyword>
<dbReference type="InterPro" id="IPR016161">
    <property type="entry name" value="Ald_DH/histidinol_DH"/>
</dbReference>
<dbReference type="InterPro" id="IPR000965">
    <property type="entry name" value="GPR_dom"/>
</dbReference>
<keyword evidence="4 7" id="KW-0521">NADP</keyword>
<dbReference type="Proteomes" id="UP000823521">
    <property type="component" value="Unassembled WGS sequence"/>
</dbReference>
<evidence type="ECO:0000256" key="2">
    <source>
        <dbReference type="ARBA" id="ARBA00022605"/>
    </source>
</evidence>
<evidence type="ECO:0000259" key="8">
    <source>
        <dbReference type="Pfam" id="PF00171"/>
    </source>
</evidence>
<keyword evidence="3 7" id="KW-0641">Proline biosynthesis</keyword>